<keyword evidence="7 10" id="KW-0175">Coiled coil</keyword>
<evidence type="ECO:0000256" key="6">
    <source>
        <dbReference type="ARBA" id="ARBA00023034"/>
    </source>
</evidence>
<dbReference type="PANTHER" id="PTHR21470:SF2">
    <property type="entry name" value="RAB6-INTERACTING GOLGIN"/>
    <property type="match status" value="1"/>
</dbReference>
<evidence type="ECO:0000256" key="3">
    <source>
        <dbReference type="ARBA" id="ARBA00005599"/>
    </source>
</evidence>
<sequence>MAGWAGFSEEELRRLKGKLEPQRSADHSRRQPAGALTRQQIQRKKALQLQSEQLVKEDGSLPASKEMQLSKPRLAPLPLLTEPTCTTKIPGNLPHSNAAEQHSSPTSHDVRIEQGEAFMELKEKPSIDQRQMEQRLMEEKNKRKKAVLAKAIAERSKKTQAEAVKLKRIQMQLQALDDLVSTDIGILRTRIEQACVQFSQAKHPFVTVSPATGSAFLSASSSLTRLLLFLFPGAVRNFQKAALCLLRKRFDKAETEYILAKMDLHKKTEIKEQLTEHLCTIIQENELRKANRLEELMKQLDVETDDLELELEIEVEQMLEQQETETKKPSEEPKVEQEGKLATEVEIGPRSSIKEGFDNNDVPAHTLLLATTDKELKIEQNSNTAPDG</sequence>
<feature type="coiled-coil region" evidence="10">
    <location>
        <begin position="283"/>
        <end position="317"/>
    </location>
</feature>
<dbReference type="AlphaFoldDB" id="A0A8C5QEP3"/>
<evidence type="ECO:0000256" key="9">
    <source>
        <dbReference type="ARBA" id="ARBA00033032"/>
    </source>
</evidence>
<evidence type="ECO:0000256" key="2">
    <source>
        <dbReference type="ARBA" id="ARBA00004555"/>
    </source>
</evidence>
<feature type="region of interest" description="Disordered" evidence="11">
    <location>
        <begin position="319"/>
        <end position="360"/>
    </location>
</feature>
<keyword evidence="5" id="KW-0963">Cytoplasm</keyword>
<dbReference type="PANTHER" id="PTHR21470">
    <property type="entry name" value="RAB6-INTERACTING PROTEIN GORAB"/>
    <property type="match status" value="1"/>
</dbReference>
<comment type="similarity">
    <text evidence="3">Belongs to the GORAB family.</text>
</comment>
<evidence type="ECO:0000256" key="7">
    <source>
        <dbReference type="ARBA" id="ARBA00023054"/>
    </source>
</evidence>
<dbReference type="Ensembl" id="ENSLLET00000038113.1">
    <property type="protein sequence ID" value="ENSLLEP00000036695.1"/>
    <property type="gene ID" value="ENSLLEG00000023253.1"/>
</dbReference>
<evidence type="ECO:0000256" key="11">
    <source>
        <dbReference type="SAM" id="MobiDB-lite"/>
    </source>
</evidence>
<name>A0A8C5QEP3_9ANUR</name>
<feature type="compositionally biased region" description="Basic and acidic residues" evidence="11">
    <location>
        <begin position="324"/>
        <end position="343"/>
    </location>
</feature>
<accession>A0A8C5QEP3</accession>
<dbReference type="Proteomes" id="UP000694569">
    <property type="component" value="Unplaced"/>
</dbReference>
<evidence type="ECO:0000256" key="4">
    <source>
        <dbReference type="ARBA" id="ARBA00014130"/>
    </source>
</evidence>
<proteinExistence type="inferred from homology"/>
<keyword evidence="6" id="KW-0333">Golgi apparatus</keyword>
<dbReference type="InterPro" id="IPR007033">
    <property type="entry name" value="GORAB"/>
</dbReference>
<comment type="subcellular location">
    <subcellularLocation>
        <location evidence="1">Cytoplasm</location>
    </subcellularLocation>
    <subcellularLocation>
        <location evidence="2">Golgi apparatus</location>
    </subcellularLocation>
</comment>
<gene>
    <name evidence="12" type="primary">GORAB</name>
</gene>
<keyword evidence="13" id="KW-1185">Reference proteome</keyword>
<evidence type="ECO:0000256" key="5">
    <source>
        <dbReference type="ARBA" id="ARBA00022490"/>
    </source>
</evidence>
<reference evidence="12" key="2">
    <citation type="submission" date="2025-09" db="UniProtKB">
        <authorList>
            <consortium name="Ensembl"/>
        </authorList>
    </citation>
    <scope>IDENTIFICATION</scope>
</reference>
<dbReference type="GO" id="GO:0005794">
    <property type="term" value="C:Golgi apparatus"/>
    <property type="evidence" value="ECO:0007669"/>
    <property type="project" value="UniProtKB-SubCell"/>
</dbReference>
<evidence type="ECO:0000256" key="10">
    <source>
        <dbReference type="SAM" id="Coils"/>
    </source>
</evidence>
<evidence type="ECO:0000256" key="1">
    <source>
        <dbReference type="ARBA" id="ARBA00004496"/>
    </source>
</evidence>
<dbReference type="OrthoDB" id="9909311at2759"/>
<protein>
    <recommendedName>
        <fullName evidence="4">RAB6-interacting golgin</fullName>
    </recommendedName>
    <alternativeName>
        <fullName evidence="9">N-terminal kinase-like-binding protein 1</fullName>
    </alternativeName>
    <alternativeName>
        <fullName evidence="8">SCY1-like 1-binding protein 1</fullName>
    </alternativeName>
</protein>
<reference evidence="12" key="1">
    <citation type="submission" date="2025-08" db="UniProtKB">
        <authorList>
            <consortium name="Ensembl"/>
        </authorList>
    </citation>
    <scope>IDENTIFICATION</scope>
</reference>
<dbReference type="GeneTree" id="ENSGT00390000014886"/>
<evidence type="ECO:0000313" key="12">
    <source>
        <dbReference type="Ensembl" id="ENSLLEP00000036695.1"/>
    </source>
</evidence>
<feature type="region of interest" description="Disordered" evidence="11">
    <location>
        <begin position="15"/>
        <end position="74"/>
    </location>
</feature>
<evidence type="ECO:0000256" key="8">
    <source>
        <dbReference type="ARBA" id="ARBA00032512"/>
    </source>
</evidence>
<evidence type="ECO:0000313" key="13">
    <source>
        <dbReference type="Proteomes" id="UP000694569"/>
    </source>
</evidence>
<feature type="compositionally biased region" description="Basic and acidic residues" evidence="11">
    <location>
        <begin position="15"/>
        <end position="29"/>
    </location>
</feature>
<organism evidence="12 13">
    <name type="scientific">Leptobrachium leishanense</name>
    <name type="common">Leishan spiny toad</name>
    <dbReference type="NCBI Taxonomy" id="445787"/>
    <lineage>
        <taxon>Eukaryota</taxon>
        <taxon>Metazoa</taxon>
        <taxon>Chordata</taxon>
        <taxon>Craniata</taxon>
        <taxon>Vertebrata</taxon>
        <taxon>Euteleostomi</taxon>
        <taxon>Amphibia</taxon>
        <taxon>Batrachia</taxon>
        <taxon>Anura</taxon>
        <taxon>Pelobatoidea</taxon>
        <taxon>Megophryidae</taxon>
        <taxon>Leptobrachium</taxon>
    </lineage>
</organism>
<dbReference type="GO" id="GO:1905515">
    <property type="term" value="P:non-motile cilium assembly"/>
    <property type="evidence" value="ECO:0007669"/>
    <property type="project" value="TreeGrafter"/>
</dbReference>